<dbReference type="InterPro" id="IPR009075">
    <property type="entry name" value="AcylCo_DH/oxidase_C"/>
</dbReference>
<proteinExistence type="predicted"/>
<evidence type="ECO:0000313" key="3">
    <source>
        <dbReference type="EMBL" id="TRY86122.1"/>
    </source>
</evidence>
<reference evidence="3" key="2">
    <citation type="submission" date="2019-04" db="EMBL/GenBank/DDBJ databases">
        <authorList>
            <person name="Kadobianskyi M."/>
            <person name="Schulze L."/>
            <person name="Schuelke M."/>
            <person name="Judkewitz B."/>
        </authorList>
    </citation>
    <scope>NUCLEOTIDE SEQUENCE</scope>
    <source>
        <strain evidence="3">Bolton</strain>
        <tissue evidence="3">Whole-body</tissue>
    </source>
</reference>
<evidence type="ECO:0000313" key="4">
    <source>
        <dbReference type="Proteomes" id="UP000316079"/>
    </source>
</evidence>
<dbReference type="PANTHER" id="PTHR42707:SF2">
    <property type="entry name" value="ACD11 DEHYDROGENASE"/>
    <property type="match status" value="1"/>
</dbReference>
<reference evidence="3 4" key="1">
    <citation type="journal article" date="2019" name="Sci. Data">
        <title>Hybrid genome assembly and annotation of Danionella translucida.</title>
        <authorList>
            <person name="Kadobianskyi M."/>
            <person name="Schulze L."/>
            <person name="Schuelke M."/>
            <person name="Judkewitz B."/>
        </authorList>
    </citation>
    <scope>NUCLEOTIDE SEQUENCE [LARGE SCALE GENOMIC DNA]</scope>
    <source>
        <strain evidence="3 4">Bolton</strain>
    </source>
</reference>
<keyword evidence="1" id="KW-0285">Flavoprotein</keyword>
<comment type="caution">
    <text evidence="3">The sequence shown here is derived from an EMBL/GenBank/DDBJ whole genome shotgun (WGS) entry which is preliminary data.</text>
</comment>
<protein>
    <recommendedName>
        <fullName evidence="2">Acyl-CoA dehydrogenase/oxidase C-terminal domain-containing protein</fullName>
    </recommendedName>
</protein>
<dbReference type="PANTHER" id="PTHR42707">
    <property type="entry name" value="ACYL-COA DEHYDROGENASE"/>
    <property type="match status" value="1"/>
</dbReference>
<feature type="domain" description="Acyl-CoA dehydrogenase/oxidase C-terminal" evidence="2">
    <location>
        <begin position="85"/>
        <end position="152"/>
    </location>
</feature>
<sequence length="189" mass="20802">MKSAKSQSTVLNAPGILGLPDPTLTTCRVSVARCLDVNEELWCARVCVCVCARQVEARGSFLLAMEVCRLLGKEECGSASKHESLLLRLLTPVAKLYTAKQAVRVVSEGLEGFGGQGYIEDTGLPSMLRDAQVLSIWEGTTNVLSLDVLRSISKSSGSVVEAFYREVQVRNSFSFNFYLCNFYRFPFNV</sequence>
<dbReference type="Gene3D" id="1.20.140.10">
    <property type="entry name" value="Butyryl-CoA Dehydrogenase, subunit A, domain 3"/>
    <property type="match status" value="1"/>
</dbReference>
<dbReference type="EMBL" id="SRMA01026244">
    <property type="protein sequence ID" value="TRY86122.1"/>
    <property type="molecule type" value="Genomic_DNA"/>
</dbReference>
<dbReference type="InterPro" id="IPR036250">
    <property type="entry name" value="AcylCo_DH-like_C"/>
</dbReference>
<dbReference type="AlphaFoldDB" id="A0A553Q864"/>
<organism evidence="3 4">
    <name type="scientific">Danionella cerebrum</name>
    <dbReference type="NCBI Taxonomy" id="2873325"/>
    <lineage>
        <taxon>Eukaryota</taxon>
        <taxon>Metazoa</taxon>
        <taxon>Chordata</taxon>
        <taxon>Craniata</taxon>
        <taxon>Vertebrata</taxon>
        <taxon>Euteleostomi</taxon>
        <taxon>Actinopterygii</taxon>
        <taxon>Neopterygii</taxon>
        <taxon>Teleostei</taxon>
        <taxon>Ostariophysi</taxon>
        <taxon>Cypriniformes</taxon>
        <taxon>Danionidae</taxon>
        <taxon>Danioninae</taxon>
        <taxon>Danionella</taxon>
    </lineage>
</organism>
<keyword evidence="4" id="KW-1185">Reference proteome</keyword>
<dbReference type="SUPFAM" id="SSF47203">
    <property type="entry name" value="Acyl-CoA dehydrogenase C-terminal domain-like"/>
    <property type="match status" value="1"/>
</dbReference>
<name>A0A553Q864_9TELE</name>
<dbReference type="OrthoDB" id="10261408at2759"/>
<gene>
    <name evidence="3" type="ORF">DNTS_030199</name>
</gene>
<evidence type="ECO:0000256" key="1">
    <source>
        <dbReference type="ARBA" id="ARBA00022630"/>
    </source>
</evidence>
<accession>A0A553Q864</accession>
<dbReference type="InterPro" id="IPR052904">
    <property type="entry name" value="Acyl-CoA_dehydrogenase-like"/>
</dbReference>
<dbReference type="Pfam" id="PF00441">
    <property type="entry name" value="Acyl-CoA_dh_1"/>
    <property type="match status" value="1"/>
</dbReference>
<dbReference type="EMBL" id="SRMA01026244">
    <property type="protein sequence ID" value="TRY86121.1"/>
    <property type="molecule type" value="Genomic_DNA"/>
</dbReference>
<evidence type="ECO:0000259" key="2">
    <source>
        <dbReference type="Pfam" id="PF00441"/>
    </source>
</evidence>
<dbReference type="Proteomes" id="UP000316079">
    <property type="component" value="Unassembled WGS sequence"/>
</dbReference>
<dbReference type="EMBL" id="SRMA01026244">
    <property type="protein sequence ID" value="TRY86120.1"/>
    <property type="molecule type" value="Genomic_DNA"/>
</dbReference>
<dbReference type="GO" id="GO:0003995">
    <property type="term" value="F:acyl-CoA dehydrogenase activity"/>
    <property type="evidence" value="ECO:0007669"/>
    <property type="project" value="TreeGrafter"/>
</dbReference>